<protein>
    <submittedName>
        <fullName evidence="2">Uncharacterized protein</fullName>
    </submittedName>
</protein>
<accession>A0A843XTL1</accession>
<keyword evidence="3" id="KW-1185">Reference proteome</keyword>
<reference evidence="2" key="1">
    <citation type="submission" date="2017-07" db="EMBL/GenBank/DDBJ databases">
        <title>Taro Niue Genome Assembly and Annotation.</title>
        <authorList>
            <person name="Atibalentja N."/>
            <person name="Keating K."/>
            <person name="Fields C.J."/>
        </authorList>
    </citation>
    <scope>NUCLEOTIDE SEQUENCE</scope>
    <source>
        <strain evidence="2">Niue_2</strain>
        <tissue evidence="2">Leaf</tissue>
    </source>
</reference>
<proteinExistence type="predicted"/>
<name>A0A843XTL1_COLES</name>
<evidence type="ECO:0000313" key="2">
    <source>
        <dbReference type="EMBL" id="MQM22442.1"/>
    </source>
</evidence>
<feature type="region of interest" description="Disordered" evidence="1">
    <location>
        <begin position="68"/>
        <end position="99"/>
    </location>
</feature>
<evidence type="ECO:0000256" key="1">
    <source>
        <dbReference type="SAM" id="MobiDB-lite"/>
    </source>
</evidence>
<comment type="caution">
    <text evidence="2">The sequence shown here is derived from an EMBL/GenBank/DDBJ whole genome shotgun (WGS) entry which is preliminary data.</text>
</comment>
<dbReference type="AlphaFoldDB" id="A0A843XTL1"/>
<sequence length="99" mass="10791">GSGAIKSEAVRRRTGWPTLGRTPAVLDIPGQLRELCKRLDAAVLTTVFSFTSESVTRVRSSPRTLPLRRMRMGVPESATRARLPPGVLPQQERGDGGPR</sequence>
<dbReference type="EMBL" id="NMUH01012921">
    <property type="protein sequence ID" value="MQM22442.1"/>
    <property type="molecule type" value="Genomic_DNA"/>
</dbReference>
<evidence type="ECO:0000313" key="3">
    <source>
        <dbReference type="Proteomes" id="UP000652761"/>
    </source>
</evidence>
<feature type="non-terminal residue" evidence="2">
    <location>
        <position position="99"/>
    </location>
</feature>
<gene>
    <name evidence="2" type="ORF">Taro_055495</name>
</gene>
<organism evidence="2 3">
    <name type="scientific">Colocasia esculenta</name>
    <name type="common">Wild taro</name>
    <name type="synonym">Arum esculentum</name>
    <dbReference type="NCBI Taxonomy" id="4460"/>
    <lineage>
        <taxon>Eukaryota</taxon>
        <taxon>Viridiplantae</taxon>
        <taxon>Streptophyta</taxon>
        <taxon>Embryophyta</taxon>
        <taxon>Tracheophyta</taxon>
        <taxon>Spermatophyta</taxon>
        <taxon>Magnoliopsida</taxon>
        <taxon>Liliopsida</taxon>
        <taxon>Araceae</taxon>
        <taxon>Aroideae</taxon>
        <taxon>Colocasieae</taxon>
        <taxon>Colocasia</taxon>
    </lineage>
</organism>
<dbReference type="Proteomes" id="UP000652761">
    <property type="component" value="Unassembled WGS sequence"/>
</dbReference>